<sequence>MAVAFGKSTKDVQEAIEFNKIVKEAINNCKCIVSDEAWPNCSNQFCSEPADSTMTINRSRSLLHGNATLCKDYNIFEEKQQQQLLCFSNASQIEDLSWTTWSEPNVDKIRYRIRKPEPYSIYYIPFLDSLMSNKTK</sequence>
<dbReference type="Proteomes" id="UP000887579">
    <property type="component" value="Unplaced"/>
</dbReference>
<dbReference type="WBParaSite" id="ES5_v2.g15715.t1">
    <property type="protein sequence ID" value="ES5_v2.g15715.t1"/>
    <property type="gene ID" value="ES5_v2.g15715"/>
</dbReference>
<reference evidence="2" key="1">
    <citation type="submission" date="2022-11" db="UniProtKB">
        <authorList>
            <consortium name="WormBaseParasite"/>
        </authorList>
    </citation>
    <scope>IDENTIFICATION</scope>
</reference>
<accession>A0AC34FEP3</accession>
<evidence type="ECO:0000313" key="1">
    <source>
        <dbReference type="Proteomes" id="UP000887579"/>
    </source>
</evidence>
<proteinExistence type="predicted"/>
<name>A0AC34FEP3_9BILA</name>
<protein>
    <submittedName>
        <fullName evidence="2">Uncharacterized protein</fullName>
    </submittedName>
</protein>
<organism evidence="1 2">
    <name type="scientific">Panagrolaimus sp. ES5</name>
    <dbReference type="NCBI Taxonomy" id="591445"/>
    <lineage>
        <taxon>Eukaryota</taxon>
        <taxon>Metazoa</taxon>
        <taxon>Ecdysozoa</taxon>
        <taxon>Nematoda</taxon>
        <taxon>Chromadorea</taxon>
        <taxon>Rhabditida</taxon>
        <taxon>Tylenchina</taxon>
        <taxon>Panagrolaimomorpha</taxon>
        <taxon>Panagrolaimoidea</taxon>
        <taxon>Panagrolaimidae</taxon>
        <taxon>Panagrolaimus</taxon>
    </lineage>
</organism>
<evidence type="ECO:0000313" key="2">
    <source>
        <dbReference type="WBParaSite" id="ES5_v2.g15715.t1"/>
    </source>
</evidence>